<proteinExistence type="predicted"/>
<comment type="caution">
    <text evidence="1">The sequence shown here is derived from an EMBL/GenBank/DDBJ whole genome shotgun (WGS) entry which is preliminary data.</text>
</comment>
<organism evidence="1 2">
    <name type="scientific">Pseudomonas syringae pv. maculicola</name>
    <dbReference type="NCBI Taxonomy" id="59511"/>
    <lineage>
        <taxon>Bacteria</taxon>
        <taxon>Pseudomonadati</taxon>
        <taxon>Pseudomonadota</taxon>
        <taxon>Gammaproteobacteria</taxon>
        <taxon>Pseudomonadales</taxon>
        <taxon>Pseudomonadaceae</taxon>
        <taxon>Pseudomonas</taxon>
    </lineage>
</organism>
<evidence type="ECO:0000313" key="2">
    <source>
        <dbReference type="Proteomes" id="UP000282378"/>
    </source>
</evidence>
<reference evidence="1 2" key="1">
    <citation type="submission" date="2018-08" db="EMBL/GenBank/DDBJ databases">
        <title>Recombination of ecologically and evolutionarily significant loci maintains genetic cohesion in the Pseudomonas syringae species complex.</title>
        <authorList>
            <person name="Dillon M."/>
            <person name="Thakur S."/>
            <person name="Almeida R.N.D."/>
            <person name="Weir B.S."/>
            <person name="Guttman D.S."/>
        </authorList>
    </citation>
    <scope>NUCLEOTIDE SEQUENCE [LARGE SCALE GENOMIC DNA]</scope>
    <source>
        <strain evidence="1 2">88_10</strain>
    </source>
</reference>
<dbReference type="AlphaFoldDB" id="A0A3M2VZB1"/>
<accession>A0A3M2VZB1</accession>
<evidence type="ECO:0000313" key="1">
    <source>
        <dbReference type="EMBL" id="RML44560.1"/>
    </source>
</evidence>
<name>A0A3M2VZB1_PSEYM</name>
<sequence length="53" mass="5524">MHCATALACLALDNTFEGPAERAELDGAAHPLSATAAITVALVKNRNFISCPR</sequence>
<protein>
    <submittedName>
        <fullName evidence="1">Uncharacterized protein</fullName>
    </submittedName>
</protein>
<gene>
    <name evidence="1" type="ORF">APX70_200286</name>
</gene>
<dbReference type="Proteomes" id="UP000282378">
    <property type="component" value="Unassembled WGS sequence"/>
</dbReference>
<dbReference type="EMBL" id="RBNL01003779">
    <property type="protein sequence ID" value="RML44560.1"/>
    <property type="molecule type" value="Genomic_DNA"/>
</dbReference>